<keyword evidence="1" id="KW-0472">Membrane</keyword>
<evidence type="ECO:0000313" key="2">
    <source>
        <dbReference type="EMBL" id="TRZ34240.1"/>
    </source>
</evidence>
<proteinExistence type="predicted"/>
<dbReference type="Proteomes" id="UP000316316">
    <property type="component" value="Unassembled WGS sequence"/>
</dbReference>
<feature type="transmembrane region" description="Helical" evidence="1">
    <location>
        <begin position="127"/>
        <end position="150"/>
    </location>
</feature>
<sequence length="243" mass="28155">MNLSIDGFKLKVIAIIAMLLNHIGSGFSLYEQSSVLFFFTEFIGKLTFPIMAYLLVEGFYYTHDRKKYAGRMTVFWLLSIYPFHLLFGGNHPFRPIELVNNIFFTLLMGLLLMMACEKTKSSFLKFLLVFFFSMITVVSDWSLIGVLLIYGFYKWKNKKIGIWLPILYTTAFLILLYALMHITDGQSVPLYQVFSGLGMLMVIPLLKAYSGERGYSPKWVKWGFYGFYPIHLVVLAVIRMLIQ</sequence>
<gene>
    <name evidence="2" type="ORF">AUF17_09210</name>
</gene>
<organism evidence="2 3">
    <name type="scientific">Enterococcus avium</name>
    <name type="common">Streptococcus avium</name>
    <dbReference type="NCBI Taxonomy" id="33945"/>
    <lineage>
        <taxon>Bacteria</taxon>
        <taxon>Bacillati</taxon>
        <taxon>Bacillota</taxon>
        <taxon>Bacilli</taxon>
        <taxon>Lactobacillales</taxon>
        <taxon>Enterococcaceae</taxon>
        <taxon>Enterococcus</taxon>
    </lineage>
</organism>
<evidence type="ECO:0000256" key="1">
    <source>
        <dbReference type="SAM" id="Phobius"/>
    </source>
</evidence>
<dbReference type="RefSeq" id="WP_144324950.1">
    <property type="nucleotide sequence ID" value="NZ_JAJCJG010000034.1"/>
</dbReference>
<comment type="caution">
    <text evidence="2">The sequence shown here is derived from an EMBL/GenBank/DDBJ whole genome shotgun (WGS) entry which is preliminary data.</text>
</comment>
<feature type="transmembrane region" description="Helical" evidence="1">
    <location>
        <begin position="98"/>
        <end position="115"/>
    </location>
</feature>
<reference evidence="2 3" key="1">
    <citation type="submission" date="2017-10" db="EMBL/GenBank/DDBJ databases">
        <title>FDA dAtabase for Regulatory Grade micrObial Sequences (FDA-ARGOS): Supporting development and validation of Infectious Disease Dx tests.</title>
        <authorList>
            <person name="Campos J."/>
            <person name="Goldberg B."/>
            <person name="Tallon L.J."/>
            <person name="Sadzewicz L."/>
            <person name="Sengamalay N."/>
            <person name="Ott S."/>
            <person name="Godinez A."/>
            <person name="Nagaraj S."/>
            <person name="Vyas G."/>
            <person name="Aluvathingal J."/>
            <person name="Nadendla S."/>
            <person name="Geyer C."/>
            <person name="Nandy P."/>
            <person name="Hobson J."/>
            <person name="Sichtig H."/>
        </authorList>
    </citation>
    <scope>NUCLEOTIDE SEQUENCE [LARGE SCALE GENOMIC DNA]</scope>
    <source>
        <strain evidence="2 3">FDAARGOS_185</strain>
    </source>
</reference>
<evidence type="ECO:0000313" key="3">
    <source>
        <dbReference type="Proteomes" id="UP000316316"/>
    </source>
</evidence>
<dbReference type="InterPro" id="IPR008875">
    <property type="entry name" value="TraX"/>
</dbReference>
<dbReference type="Pfam" id="PF05857">
    <property type="entry name" value="TraX"/>
    <property type="match status" value="1"/>
</dbReference>
<feature type="transmembrane region" description="Helical" evidence="1">
    <location>
        <begin position="222"/>
        <end position="242"/>
    </location>
</feature>
<feature type="transmembrane region" description="Helical" evidence="1">
    <location>
        <begin position="68"/>
        <end position="86"/>
    </location>
</feature>
<accession>A0A8B5W2S1</accession>
<feature type="transmembrane region" description="Helical" evidence="1">
    <location>
        <begin position="162"/>
        <end position="179"/>
    </location>
</feature>
<protein>
    <submittedName>
        <fullName evidence="2">Fimbrial assembly protein fimC</fullName>
    </submittedName>
</protein>
<name>A0A8B5W2S1_ENTAV</name>
<keyword evidence="1" id="KW-0812">Transmembrane</keyword>
<keyword evidence="1" id="KW-1133">Transmembrane helix</keyword>
<feature type="transmembrane region" description="Helical" evidence="1">
    <location>
        <begin position="36"/>
        <end position="56"/>
    </location>
</feature>
<dbReference type="EMBL" id="PDXQ01000001">
    <property type="protein sequence ID" value="TRZ34240.1"/>
    <property type="molecule type" value="Genomic_DNA"/>
</dbReference>
<feature type="transmembrane region" description="Helical" evidence="1">
    <location>
        <begin position="12"/>
        <end position="30"/>
    </location>
</feature>
<feature type="transmembrane region" description="Helical" evidence="1">
    <location>
        <begin position="191"/>
        <end position="210"/>
    </location>
</feature>
<dbReference type="AlphaFoldDB" id="A0A8B5W2S1"/>